<reference evidence="1 2" key="1">
    <citation type="submission" date="2017-10" db="EMBL/GenBank/DDBJ databases">
        <title>Comparative genomics in systemic dimorphic fungi from Ajellomycetaceae.</title>
        <authorList>
            <person name="Munoz J.F."/>
            <person name="Mcewen J.G."/>
            <person name="Clay O.K."/>
            <person name="Cuomo C.A."/>
        </authorList>
    </citation>
    <scope>NUCLEOTIDE SEQUENCE [LARGE SCALE GENOMIC DNA]</scope>
    <source>
        <strain evidence="1 2">UAMH7299</strain>
    </source>
</reference>
<dbReference type="OrthoDB" id="5428321at2759"/>
<dbReference type="Proteomes" id="UP000224634">
    <property type="component" value="Unassembled WGS sequence"/>
</dbReference>
<protein>
    <submittedName>
        <fullName evidence="1">Uncharacterized protein</fullName>
    </submittedName>
</protein>
<dbReference type="AlphaFoldDB" id="A0A2B7WFS5"/>
<organism evidence="1 2">
    <name type="scientific">Polytolypa hystricis (strain UAMH7299)</name>
    <dbReference type="NCBI Taxonomy" id="1447883"/>
    <lineage>
        <taxon>Eukaryota</taxon>
        <taxon>Fungi</taxon>
        <taxon>Dikarya</taxon>
        <taxon>Ascomycota</taxon>
        <taxon>Pezizomycotina</taxon>
        <taxon>Eurotiomycetes</taxon>
        <taxon>Eurotiomycetidae</taxon>
        <taxon>Onygenales</taxon>
        <taxon>Onygenales incertae sedis</taxon>
        <taxon>Polytolypa</taxon>
    </lineage>
</organism>
<name>A0A2B7WFS5_POLH7</name>
<gene>
    <name evidence="1" type="ORF">AJ80_09952</name>
</gene>
<keyword evidence="2" id="KW-1185">Reference proteome</keyword>
<accession>A0A2B7WFS5</accession>
<evidence type="ECO:0000313" key="2">
    <source>
        <dbReference type="Proteomes" id="UP000224634"/>
    </source>
</evidence>
<dbReference type="EMBL" id="PDNA01000430">
    <property type="protein sequence ID" value="PGG95516.1"/>
    <property type="molecule type" value="Genomic_DNA"/>
</dbReference>
<proteinExistence type="predicted"/>
<sequence>MPTRGNINRGARRQECRQALSKHIEKVLGITVSPEEVRLKPEPHDPYQWIVKKTGKEALFATLLQKHLSLHSTRTFELLRKGVGTYFYAAPADFEPTLDKGHSSGQQPVGDSRDDIPMQADIQYWKDAAQKAEQDNCQLRRDLERAKKCNNDLEILVRACYGKVELMESCIRSHFGEILKVIGTEQMELCPPNFPADLVTKSCILPDNLSTPH</sequence>
<dbReference type="STRING" id="1447883.A0A2B7WFS5"/>
<evidence type="ECO:0000313" key="1">
    <source>
        <dbReference type="EMBL" id="PGG95516.1"/>
    </source>
</evidence>
<comment type="caution">
    <text evidence="1">The sequence shown here is derived from an EMBL/GenBank/DDBJ whole genome shotgun (WGS) entry which is preliminary data.</text>
</comment>